<dbReference type="Gene3D" id="1.10.12.10">
    <property type="entry name" value="Lyase 2-enoyl-coa Hydratase, Chain A, domain 2"/>
    <property type="match status" value="1"/>
</dbReference>
<dbReference type="InterPro" id="IPR029045">
    <property type="entry name" value="ClpP/crotonase-like_dom_sf"/>
</dbReference>
<dbReference type="PANTHER" id="PTHR11941:SF133">
    <property type="entry name" value="1,2-EPOXYPHENYLACETYL-COA ISOMERASE"/>
    <property type="match status" value="1"/>
</dbReference>
<evidence type="ECO:0000313" key="4">
    <source>
        <dbReference type="Proteomes" id="UP001595629"/>
    </source>
</evidence>
<proteinExistence type="inferred from homology"/>
<dbReference type="InterPro" id="IPR014748">
    <property type="entry name" value="Enoyl-CoA_hydra_C"/>
</dbReference>
<gene>
    <name evidence="3" type="ORF">ACFORG_03145</name>
</gene>
<keyword evidence="4" id="KW-1185">Reference proteome</keyword>
<dbReference type="PANTHER" id="PTHR11941">
    <property type="entry name" value="ENOYL-COA HYDRATASE-RELATED"/>
    <property type="match status" value="1"/>
</dbReference>
<protein>
    <submittedName>
        <fullName evidence="3">Enoyl-CoA hydratase/isomerase family protein</fullName>
    </submittedName>
</protein>
<dbReference type="SUPFAM" id="SSF52096">
    <property type="entry name" value="ClpP/crotonase"/>
    <property type="match status" value="1"/>
</dbReference>
<comment type="similarity">
    <text evidence="1">Belongs to the enoyl-CoA hydratase/isomerase family.</text>
</comment>
<dbReference type="RefSeq" id="WP_386733938.1">
    <property type="nucleotide sequence ID" value="NZ_JBHRXI010000002.1"/>
</dbReference>
<evidence type="ECO:0000256" key="2">
    <source>
        <dbReference type="ARBA" id="ARBA00023239"/>
    </source>
</evidence>
<dbReference type="Gene3D" id="3.90.226.10">
    <property type="entry name" value="2-enoyl-CoA Hydratase, Chain A, domain 1"/>
    <property type="match status" value="1"/>
</dbReference>
<dbReference type="CDD" id="cd06558">
    <property type="entry name" value="crotonase-like"/>
    <property type="match status" value="1"/>
</dbReference>
<dbReference type="EMBL" id="JBHRXI010000002">
    <property type="protein sequence ID" value="MFC3612746.1"/>
    <property type="molecule type" value="Genomic_DNA"/>
</dbReference>
<dbReference type="Proteomes" id="UP001595629">
    <property type="component" value="Unassembled WGS sequence"/>
</dbReference>
<sequence length="260" mass="27574">MSYDTLNWSNEDGVVEITMNRPENANALNAKMADEIFDAACRCEAEGARAIIVTGAGKMFNGGGDLAEFDAASDKADHVTRMATILHAALARFAHLDAPLITAVNGSAGGGGFSIAISGDIVLASDRAKFVSAYTASGLTPDGSSTYYLAKHVGLLRAKELMLTNRVLSAEEARDWGLVTRVVQADDLMTEARALAASLAKGPTKAFGGVKRLLDSAFSEGLETQLDRETRSIALMMRTVDGPAGINAFLNKRKPEFRGE</sequence>
<evidence type="ECO:0000256" key="1">
    <source>
        <dbReference type="ARBA" id="ARBA00005254"/>
    </source>
</evidence>
<accession>A0ABV7TC56</accession>
<keyword evidence="2" id="KW-0456">Lyase</keyword>
<comment type="caution">
    <text evidence="3">The sequence shown here is derived from an EMBL/GenBank/DDBJ whole genome shotgun (WGS) entry which is preliminary data.</text>
</comment>
<dbReference type="Pfam" id="PF00378">
    <property type="entry name" value="ECH_1"/>
    <property type="match status" value="1"/>
</dbReference>
<evidence type="ECO:0000313" key="3">
    <source>
        <dbReference type="EMBL" id="MFC3612746.1"/>
    </source>
</evidence>
<dbReference type="InterPro" id="IPR001753">
    <property type="entry name" value="Enoyl-CoA_hydra/iso"/>
</dbReference>
<name>A0ABV7TC56_9RHOB</name>
<organism evidence="3 4">
    <name type="scientific">Lutimaribacter marinistellae</name>
    <dbReference type="NCBI Taxonomy" id="1820329"/>
    <lineage>
        <taxon>Bacteria</taxon>
        <taxon>Pseudomonadati</taxon>
        <taxon>Pseudomonadota</taxon>
        <taxon>Alphaproteobacteria</taxon>
        <taxon>Rhodobacterales</taxon>
        <taxon>Roseobacteraceae</taxon>
        <taxon>Lutimaribacter</taxon>
    </lineage>
</organism>
<reference evidence="4" key="1">
    <citation type="journal article" date="2019" name="Int. J. Syst. Evol. Microbiol.">
        <title>The Global Catalogue of Microorganisms (GCM) 10K type strain sequencing project: providing services to taxonomists for standard genome sequencing and annotation.</title>
        <authorList>
            <consortium name="The Broad Institute Genomics Platform"/>
            <consortium name="The Broad Institute Genome Sequencing Center for Infectious Disease"/>
            <person name="Wu L."/>
            <person name="Ma J."/>
        </authorList>
    </citation>
    <scope>NUCLEOTIDE SEQUENCE [LARGE SCALE GENOMIC DNA]</scope>
    <source>
        <strain evidence="4">KCTC 42911</strain>
    </source>
</reference>